<dbReference type="PANTHER" id="PTHR30137:SF6">
    <property type="entry name" value="LUCIFERASE-LIKE MONOOXYGENASE"/>
    <property type="match status" value="1"/>
</dbReference>
<evidence type="ECO:0000259" key="1">
    <source>
        <dbReference type="Pfam" id="PF00296"/>
    </source>
</evidence>
<proteinExistence type="predicted"/>
<sequence length="363" mass="40927">MDVGMMMVFASYGWDNCSDDRVWNEEIRLARLAADLGFDCLWSAEHHFNDYSFVPDNLALMTHLTALCPNIDVGTAAVILPWHDPLRVAENAAVLDMLSKGRLRLGLGRGLARREFAAFRLSMDESRGRFDEAAPMIINALKTGFMEGDGKYYKQPRIEIRPRPQHSFDNRIYAVASSEDSVDSAAKLGAHIVMFTDRPWEMRVPQIEHGRTLHRKYHGTPPPTLMLTEFCVCGTNADIEDEARKYQGKFVESNFYHYEFLGEHFKTVKGYDAYQQKAEIARKGGLEGAVNGFMQAASWGPPDKILRGLEARRKVVGDFEMNVAFRFGGTPLEVSERGLRLFAKEVLPVVKSWKPAKAEKAAA</sequence>
<dbReference type="Proteomes" id="UP000321058">
    <property type="component" value="Unassembled WGS sequence"/>
</dbReference>
<name>A0A512N6X6_9HYPH</name>
<accession>A0A512N6X6</accession>
<dbReference type="InterPro" id="IPR036661">
    <property type="entry name" value="Luciferase-like_sf"/>
</dbReference>
<feature type="domain" description="Luciferase-like" evidence="1">
    <location>
        <begin position="5"/>
        <end position="315"/>
    </location>
</feature>
<dbReference type="GO" id="GO:0005829">
    <property type="term" value="C:cytosol"/>
    <property type="evidence" value="ECO:0007669"/>
    <property type="project" value="TreeGrafter"/>
</dbReference>
<gene>
    <name evidence="2" type="ORF">RSO01_18290</name>
</gene>
<dbReference type="RefSeq" id="WP_147148407.1">
    <property type="nucleotide sequence ID" value="NZ_BKAJ01000031.1"/>
</dbReference>
<dbReference type="InterPro" id="IPR050766">
    <property type="entry name" value="Bact_Lucif_Oxidored"/>
</dbReference>
<dbReference type="EMBL" id="BKAJ01000031">
    <property type="protein sequence ID" value="GEP54663.1"/>
    <property type="molecule type" value="Genomic_DNA"/>
</dbReference>
<dbReference type="GO" id="GO:0016705">
    <property type="term" value="F:oxidoreductase activity, acting on paired donors, with incorporation or reduction of molecular oxygen"/>
    <property type="evidence" value="ECO:0007669"/>
    <property type="project" value="InterPro"/>
</dbReference>
<dbReference type="OrthoDB" id="8477406at2"/>
<comment type="caution">
    <text evidence="2">The sequence shown here is derived from an EMBL/GenBank/DDBJ whole genome shotgun (WGS) entry which is preliminary data.</text>
</comment>
<dbReference type="SUPFAM" id="SSF51679">
    <property type="entry name" value="Bacterial luciferase-like"/>
    <property type="match status" value="1"/>
</dbReference>
<evidence type="ECO:0000313" key="2">
    <source>
        <dbReference type="EMBL" id="GEP54663.1"/>
    </source>
</evidence>
<organism evidence="2 3">
    <name type="scientific">Reyranella soli</name>
    <dbReference type="NCBI Taxonomy" id="1230389"/>
    <lineage>
        <taxon>Bacteria</taxon>
        <taxon>Pseudomonadati</taxon>
        <taxon>Pseudomonadota</taxon>
        <taxon>Alphaproteobacteria</taxon>
        <taxon>Hyphomicrobiales</taxon>
        <taxon>Reyranellaceae</taxon>
        <taxon>Reyranella</taxon>
    </lineage>
</organism>
<dbReference type="Pfam" id="PF00296">
    <property type="entry name" value="Bac_luciferase"/>
    <property type="match status" value="1"/>
</dbReference>
<reference evidence="2 3" key="1">
    <citation type="submission" date="2019-07" db="EMBL/GenBank/DDBJ databases">
        <title>Whole genome shotgun sequence of Reyranella soli NBRC 108950.</title>
        <authorList>
            <person name="Hosoyama A."/>
            <person name="Uohara A."/>
            <person name="Ohji S."/>
            <person name="Ichikawa N."/>
        </authorList>
    </citation>
    <scope>NUCLEOTIDE SEQUENCE [LARGE SCALE GENOMIC DNA]</scope>
    <source>
        <strain evidence="2 3">NBRC 108950</strain>
    </source>
</reference>
<dbReference type="InterPro" id="IPR011251">
    <property type="entry name" value="Luciferase-like_dom"/>
</dbReference>
<dbReference type="Gene3D" id="3.20.20.30">
    <property type="entry name" value="Luciferase-like domain"/>
    <property type="match status" value="1"/>
</dbReference>
<keyword evidence="3" id="KW-1185">Reference proteome</keyword>
<protein>
    <submittedName>
        <fullName evidence="2">Luciferase</fullName>
    </submittedName>
</protein>
<evidence type="ECO:0000313" key="3">
    <source>
        <dbReference type="Proteomes" id="UP000321058"/>
    </source>
</evidence>
<dbReference type="AlphaFoldDB" id="A0A512N6X6"/>
<dbReference type="PANTHER" id="PTHR30137">
    <property type="entry name" value="LUCIFERASE-LIKE MONOOXYGENASE"/>
    <property type="match status" value="1"/>
</dbReference>